<dbReference type="InterPro" id="IPR032691">
    <property type="entry name" value="Mon2/Sec7/BIG1-like_HUS"/>
</dbReference>
<evidence type="ECO:0000313" key="2">
    <source>
        <dbReference type="EMBL" id="CAE8596451.1"/>
    </source>
</evidence>
<organism evidence="2 3">
    <name type="scientific">Polarella glacialis</name>
    <name type="common">Dinoflagellate</name>
    <dbReference type="NCBI Taxonomy" id="89957"/>
    <lineage>
        <taxon>Eukaryota</taxon>
        <taxon>Sar</taxon>
        <taxon>Alveolata</taxon>
        <taxon>Dinophyceae</taxon>
        <taxon>Suessiales</taxon>
        <taxon>Suessiaceae</taxon>
        <taxon>Polarella</taxon>
    </lineage>
</organism>
<evidence type="ECO:0000313" key="3">
    <source>
        <dbReference type="Proteomes" id="UP000654075"/>
    </source>
</evidence>
<proteinExistence type="predicted"/>
<accession>A0A813E864</accession>
<dbReference type="Proteomes" id="UP000654075">
    <property type="component" value="Unassembled WGS sequence"/>
</dbReference>
<keyword evidence="3" id="KW-1185">Reference proteome</keyword>
<comment type="caution">
    <text evidence="2">The sequence shown here is derived from an EMBL/GenBank/DDBJ whole genome shotgun (WGS) entry which is preliminary data.</text>
</comment>
<feature type="domain" description="Mon2/Sec7/BIG1-like HUS" evidence="1">
    <location>
        <begin position="2"/>
        <end position="60"/>
    </location>
</feature>
<feature type="non-terminal residue" evidence="2">
    <location>
        <position position="1"/>
    </location>
</feature>
<feature type="non-terminal residue" evidence="2">
    <location>
        <position position="60"/>
    </location>
</feature>
<dbReference type="EMBL" id="CAJNNV010008590">
    <property type="protein sequence ID" value="CAE8596451.1"/>
    <property type="molecule type" value="Genomic_DNA"/>
</dbReference>
<gene>
    <name evidence="2" type="ORF">PGLA1383_LOCUS14916</name>
</gene>
<protein>
    <recommendedName>
        <fullName evidence="1">Mon2/Sec7/BIG1-like HUS domain-containing protein</fullName>
    </recommendedName>
</protein>
<dbReference type="AlphaFoldDB" id="A0A813E864"/>
<dbReference type="Pfam" id="PF12783">
    <property type="entry name" value="Sec7-like_HUS"/>
    <property type="match status" value="1"/>
</dbReference>
<reference evidence="2" key="1">
    <citation type="submission" date="2021-02" db="EMBL/GenBank/DDBJ databases">
        <authorList>
            <person name="Dougan E. K."/>
            <person name="Rhodes N."/>
            <person name="Thang M."/>
            <person name="Chan C."/>
        </authorList>
    </citation>
    <scope>NUCLEOTIDE SEQUENCE</scope>
</reference>
<name>A0A813E864_POLGL</name>
<evidence type="ECO:0000259" key="1">
    <source>
        <dbReference type="Pfam" id="PF12783"/>
    </source>
</evidence>
<sequence>IVRSKRIALELILGMLQNCGPVFRSSEHFINLLKQQLCVSLIKNSVSPVPKIFGLSLQIF</sequence>
<dbReference type="OrthoDB" id="430364at2759"/>